<reference evidence="2 3" key="1">
    <citation type="submission" date="2018-05" db="EMBL/GenBank/DDBJ databases">
        <title>Freshwater and sediment microbial communities from various areas in North America, analyzing microbe dynamics in response to fracking.</title>
        <authorList>
            <person name="Lamendella R."/>
        </authorList>
    </citation>
    <scope>NUCLEOTIDE SEQUENCE [LARGE SCALE GENOMIC DNA]</scope>
    <source>
        <strain evidence="2 3">15_TX</strain>
    </source>
</reference>
<dbReference type="InterPro" id="IPR022742">
    <property type="entry name" value="Hydrolase_4"/>
</dbReference>
<name>A0A2V2ZWS1_9BACI</name>
<dbReference type="Gene3D" id="3.40.50.1820">
    <property type="entry name" value="alpha/beta hydrolase"/>
    <property type="match status" value="1"/>
</dbReference>
<comment type="caution">
    <text evidence="2">The sequence shown here is derived from an EMBL/GenBank/DDBJ whole genome shotgun (WGS) entry which is preliminary data.</text>
</comment>
<accession>A0A2V2ZWS1</accession>
<evidence type="ECO:0000259" key="1">
    <source>
        <dbReference type="Pfam" id="PF12146"/>
    </source>
</evidence>
<proteinExistence type="predicted"/>
<evidence type="ECO:0000313" key="3">
    <source>
        <dbReference type="Proteomes" id="UP000247150"/>
    </source>
</evidence>
<dbReference type="Pfam" id="PF12146">
    <property type="entry name" value="Hydrolase_4"/>
    <property type="match status" value="1"/>
</dbReference>
<dbReference type="RefSeq" id="WP_309043545.1">
    <property type="nucleotide sequence ID" value="NZ_QGTW01000009.1"/>
</dbReference>
<keyword evidence="2" id="KW-0378">Hydrolase</keyword>
<sequence>MFEQKRIYNLAEREAARAKQLLSRFNHAMLQGGDEYYDRMGEISVPVLIIHGTKDPALPFQHGLALKKAIPHAEFMRLEGSGHEIHSEDWDQIIGSGKVKFIKW</sequence>
<gene>
    <name evidence="2" type="ORF">DFO73_10996</name>
</gene>
<dbReference type="AlphaFoldDB" id="A0A2V2ZWS1"/>
<dbReference type="EMBL" id="QGTW01000009">
    <property type="protein sequence ID" value="PWW26930.1"/>
    <property type="molecule type" value="Genomic_DNA"/>
</dbReference>
<dbReference type="Proteomes" id="UP000247150">
    <property type="component" value="Unassembled WGS sequence"/>
</dbReference>
<feature type="domain" description="Serine aminopeptidase S33" evidence="1">
    <location>
        <begin position="11"/>
        <end position="88"/>
    </location>
</feature>
<dbReference type="PANTHER" id="PTHR43433">
    <property type="entry name" value="HYDROLASE, ALPHA/BETA FOLD FAMILY PROTEIN"/>
    <property type="match status" value="1"/>
</dbReference>
<organism evidence="2 3">
    <name type="scientific">Cytobacillus oceanisediminis</name>
    <dbReference type="NCBI Taxonomy" id="665099"/>
    <lineage>
        <taxon>Bacteria</taxon>
        <taxon>Bacillati</taxon>
        <taxon>Bacillota</taxon>
        <taxon>Bacilli</taxon>
        <taxon>Bacillales</taxon>
        <taxon>Bacillaceae</taxon>
        <taxon>Cytobacillus</taxon>
    </lineage>
</organism>
<dbReference type="GO" id="GO:0004806">
    <property type="term" value="F:triacylglycerol lipase activity"/>
    <property type="evidence" value="ECO:0007669"/>
    <property type="project" value="TreeGrafter"/>
</dbReference>
<dbReference type="SUPFAM" id="SSF53474">
    <property type="entry name" value="alpha/beta-Hydrolases"/>
    <property type="match status" value="1"/>
</dbReference>
<dbReference type="PANTHER" id="PTHR43433:SF5">
    <property type="entry name" value="AB HYDROLASE-1 DOMAIN-CONTAINING PROTEIN"/>
    <property type="match status" value="1"/>
</dbReference>
<protein>
    <submittedName>
        <fullName evidence="2">Alpha/beta hydrolase family protein</fullName>
    </submittedName>
</protein>
<dbReference type="InterPro" id="IPR029058">
    <property type="entry name" value="AB_hydrolase_fold"/>
</dbReference>
<dbReference type="InterPro" id="IPR050471">
    <property type="entry name" value="AB_hydrolase"/>
</dbReference>
<evidence type="ECO:0000313" key="2">
    <source>
        <dbReference type="EMBL" id="PWW26930.1"/>
    </source>
</evidence>
<dbReference type="GO" id="GO:0046503">
    <property type="term" value="P:glycerolipid catabolic process"/>
    <property type="evidence" value="ECO:0007669"/>
    <property type="project" value="TreeGrafter"/>
</dbReference>